<proteinExistence type="predicted"/>
<reference evidence="4 5" key="2">
    <citation type="submission" date="2016-08" db="EMBL/GenBank/DDBJ databases">
        <title>Pervasive Adenine N6-methylation of Active Genes in Fungi.</title>
        <authorList>
            <consortium name="DOE Joint Genome Institute"/>
            <person name="Mondo S.J."/>
            <person name="Dannebaum R.O."/>
            <person name="Kuo R.C."/>
            <person name="Labutti K."/>
            <person name="Haridas S."/>
            <person name="Kuo A."/>
            <person name="Salamov A."/>
            <person name="Ahrendt S.R."/>
            <person name="Lipzen A."/>
            <person name="Sullivan W."/>
            <person name="Andreopoulos W.B."/>
            <person name="Clum A."/>
            <person name="Lindquist E."/>
            <person name="Daum C."/>
            <person name="Ramamoorthy G.K."/>
            <person name="Gryganskyi A."/>
            <person name="Culley D."/>
            <person name="Magnuson J.K."/>
            <person name="James T.Y."/>
            <person name="O'Malley M.A."/>
            <person name="Stajich J.E."/>
            <person name="Spatafora J.W."/>
            <person name="Visel A."/>
            <person name="Grigoriev I.V."/>
        </authorList>
    </citation>
    <scope>NUCLEOTIDE SEQUENCE [LARGE SCALE GENOMIC DNA]</scope>
    <source>
        <strain evidence="4 5">S4</strain>
    </source>
</reference>
<dbReference type="SUPFAM" id="SSF53474">
    <property type="entry name" value="alpha/beta-Hydrolases"/>
    <property type="match status" value="1"/>
</dbReference>
<dbReference type="PANTHER" id="PTHR48081">
    <property type="entry name" value="AB HYDROLASE SUPERFAMILY PROTEIN C4A8.06C"/>
    <property type="match status" value="1"/>
</dbReference>
<sequence length="347" mass="39460">MKIIYLTHLIVLLLLILNINAKPLASSNEIIKRSDEDDLSNIVVDKLDQADFEFYKGYMNLKRNINYNKDRNLDVYYDKDNIKKLKPVVIFVYGGSWVTGNAIRYTKIGALLQKRGYVAVLPNYILYPNGTVDDMVEDIYNAIKWTSRNIKNYGGDPSNIILSGHSAGAHLSALTIIRATLRTKNNGIKLEPLPYIQKIVLLNGPYVLSGENIGHAITQSISNFFSGVKSTTTNYSDPKQITLLPKFIMKYYFNENIAPTKILKKLDNNSIFNHFNVGKFKFFYTSNDSAVPESSANNFMNELKRVSTNAKIIYDYRQGLEHATVLFGVKDGNPDYEDMFMDIIEKD</sequence>
<evidence type="ECO:0000259" key="3">
    <source>
        <dbReference type="Pfam" id="PF20434"/>
    </source>
</evidence>
<dbReference type="AlphaFoldDB" id="A0A1Y1X2D7"/>
<accession>A0A1Y1X2D7</accession>
<dbReference type="PANTHER" id="PTHR48081:SF33">
    <property type="entry name" value="KYNURENINE FORMAMIDASE"/>
    <property type="match status" value="1"/>
</dbReference>
<dbReference type="STRING" id="1754192.A0A1Y1X2D7"/>
<dbReference type="InterPro" id="IPR049492">
    <property type="entry name" value="BD-FAE-like_dom"/>
</dbReference>
<evidence type="ECO:0000313" key="4">
    <source>
        <dbReference type="EMBL" id="ORX79494.1"/>
    </source>
</evidence>
<feature type="signal peptide" evidence="2">
    <location>
        <begin position="1"/>
        <end position="21"/>
    </location>
</feature>
<keyword evidence="2" id="KW-0732">Signal</keyword>
<dbReference type="GO" id="GO:0016787">
    <property type="term" value="F:hydrolase activity"/>
    <property type="evidence" value="ECO:0007669"/>
    <property type="project" value="UniProtKB-KW"/>
</dbReference>
<gene>
    <name evidence="4" type="ORF">BCR32DRAFT_328108</name>
</gene>
<comment type="caution">
    <text evidence="4">The sequence shown here is derived from an EMBL/GenBank/DDBJ whole genome shotgun (WGS) entry which is preliminary data.</text>
</comment>
<name>A0A1Y1X2D7_9FUNG</name>
<reference evidence="4 5" key="1">
    <citation type="submission" date="2016-08" db="EMBL/GenBank/DDBJ databases">
        <title>A Parts List for Fungal Cellulosomes Revealed by Comparative Genomics.</title>
        <authorList>
            <consortium name="DOE Joint Genome Institute"/>
            <person name="Haitjema C.H."/>
            <person name="Gilmore S.P."/>
            <person name="Henske J.K."/>
            <person name="Solomon K.V."/>
            <person name="De Groot R."/>
            <person name="Kuo A."/>
            <person name="Mondo S.J."/>
            <person name="Salamov A.A."/>
            <person name="Labutti K."/>
            <person name="Zhao Z."/>
            <person name="Chiniquy J."/>
            <person name="Barry K."/>
            <person name="Brewer H.M."/>
            <person name="Purvine S.O."/>
            <person name="Wright A.T."/>
            <person name="Boxma B."/>
            <person name="Van Alen T."/>
            <person name="Hackstein J.H."/>
            <person name="Baker S.E."/>
            <person name="Grigoriev I.V."/>
            <person name="O'Malley M.A."/>
        </authorList>
    </citation>
    <scope>NUCLEOTIDE SEQUENCE [LARGE SCALE GENOMIC DNA]</scope>
    <source>
        <strain evidence="4 5">S4</strain>
    </source>
</reference>
<feature type="domain" description="BD-FAE-like" evidence="3">
    <location>
        <begin position="73"/>
        <end position="180"/>
    </location>
</feature>
<dbReference type="Pfam" id="PF20434">
    <property type="entry name" value="BD-FAE"/>
    <property type="match status" value="1"/>
</dbReference>
<keyword evidence="5" id="KW-1185">Reference proteome</keyword>
<dbReference type="EMBL" id="MCFG01000173">
    <property type="protein sequence ID" value="ORX79494.1"/>
    <property type="molecule type" value="Genomic_DNA"/>
</dbReference>
<evidence type="ECO:0000256" key="1">
    <source>
        <dbReference type="ARBA" id="ARBA00022801"/>
    </source>
</evidence>
<feature type="chain" id="PRO_5012395229" evidence="2">
    <location>
        <begin position="22"/>
        <end position="347"/>
    </location>
</feature>
<keyword evidence="1 4" id="KW-0378">Hydrolase</keyword>
<dbReference type="OrthoDB" id="6495301at2759"/>
<evidence type="ECO:0000256" key="2">
    <source>
        <dbReference type="SAM" id="SignalP"/>
    </source>
</evidence>
<organism evidence="4 5">
    <name type="scientific">Anaeromyces robustus</name>
    <dbReference type="NCBI Taxonomy" id="1754192"/>
    <lineage>
        <taxon>Eukaryota</taxon>
        <taxon>Fungi</taxon>
        <taxon>Fungi incertae sedis</taxon>
        <taxon>Chytridiomycota</taxon>
        <taxon>Chytridiomycota incertae sedis</taxon>
        <taxon>Neocallimastigomycetes</taxon>
        <taxon>Neocallimastigales</taxon>
        <taxon>Neocallimastigaceae</taxon>
        <taxon>Anaeromyces</taxon>
    </lineage>
</organism>
<protein>
    <submittedName>
        <fullName evidence="4">Alpha/beta-hydrolase</fullName>
    </submittedName>
</protein>
<dbReference type="InterPro" id="IPR029058">
    <property type="entry name" value="AB_hydrolase_fold"/>
</dbReference>
<dbReference type="InterPro" id="IPR050300">
    <property type="entry name" value="GDXG_lipolytic_enzyme"/>
</dbReference>
<evidence type="ECO:0000313" key="5">
    <source>
        <dbReference type="Proteomes" id="UP000193944"/>
    </source>
</evidence>
<dbReference type="Proteomes" id="UP000193944">
    <property type="component" value="Unassembled WGS sequence"/>
</dbReference>
<dbReference type="Gene3D" id="3.40.50.1820">
    <property type="entry name" value="alpha/beta hydrolase"/>
    <property type="match status" value="1"/>
</dbReference>